<comment type="caution">
    <text evidence="5">The sequence shown here is derived from an EMBL/GenBank/DDBJ whole genome shotgun (WGS) entry which is preliminary data.</text>
</comment>
<feature type="compositionally biased region" description="Basic and acidic residues" evidence="3">
    <location>
        <begin position="305"/>
        <end position="314"/>
    </location>
</feature>
<feature type="compositionally biased region" description="Polar residues" evidence="3">
    <location>
        <begin position="325"/>
        <end position="339"/>
    </location>
</feature>
<feature type="region of interest" description="Disordered" evidence="3">
    <location>
        <begin position="1019"/>
        <end position="1099"/>
    </location>
</feature>
<dbReference type="InterPro" id="IPR036397">
    <property type="entry name" value="RNaseH_sf"/>
</dbReference>
<dbReference type="InterPro" id="IPR012337">
    <property type="entry name" value="RNaseH-like_sf"/>
</dbReference>
<dbReference type="InterPro" id="IPR013087">
    <property type="entry name" value="Znf_C2H2_type"/>
</dbReference>
<dbReference type="PROSITE" id="PS00028">
    <property type="entry name" value="ZINC_FINGER_C2H2_1"/>
    <property type="match status" value="1"/>
</dbReference>
<proteinExistence type="predicted"/>
<evidence type="ECO:0000256" key="2">
    <source>
        <dbReference type="SAM" id="Coils"/>
    </source>
</evidence>
<dbReference type="InterPro" id="IPR036691">
    <property type="entry name" value="Endo/exonu/phosph_ase_sf"/>
</dbReference>
<keyword evidence="1" id="KW-0863">Zinc-finger</keyword>
<dbReference type="Proteomes" id="UP000186817">
    <property type="component" value="Unassembled WGS sequence"/>
</dbReference>
<feature type="compositionally biased region" description="Pro residues" evidence="3">
    <location>
        <begin position="1064"/>
        <end position="1082"/>
    </location>
</feature>
<dbReference type="GO" id="GO:0008270">
    <property type="term" value="F:zinc ion binding"/>
    <property type="evidence" value="ECO:0007669"/>
    <property type="project" value="UniProtKB-KW"/>
</dbReference>
<evidence type="ECO:0000256" key="1">
    <source>
        <dbReference type="PROSITE-ProRule" id="PRU00042"/>
    </source>
</evidence>
<feature type="region of interest" description="Disordered" evidence="3">
    <location>
        <begin position="298"/>
        <end position="398"/>
    </location>
</feature>
<dbReference type="Gene3D" id="3.60.10.10">
    <property type="entry name" value="Endonuclease/exonuclease/phosphatase"/>
    <property type="match status" value="1"/>
</dbReference>
<feature type="compositionally biased region" description="Acidic residues" evidence="3">
    <location>
        <begin position="1025"/>
        <end position="1049"/>
    </location>
</feature>
<evidence type="ECO:0000259" key="4">
    <source>
        <dbReference type="PROSITE" id="PS50157"/>
    </source>
</evidence>
<keyword evidence="6" id="KW-1185">Reference proteome</keyword>
<dbReference type="SUPFAM" id="SSF56219">
    <property type="entry name" value="DNase I-like"/>
    <property type="match status" value="1"/>
</dbReference>
<protein>
    <recommendedName>
        <fullName evidence="4">C2H2-type domain-containing protein</fullName>
    </recommendedName>
</protein>
<dbReference type="SUPFAM" id="SSF53098">
    <property type="entry name" value="Ribonuclease H-like"/>
    <property type="match status" value="1"/>
</dbReference>
<gene>
    <name evidence="5" type="ORF">AK812_SmicGene2344</name>
</gene>
<feature type="region of interest" description="Disordered" evidence="3">
    <location>
        <begin position="61"/>
        <end position="117"/>
    </location>
</feature>
<sequence>MGPRRSVRHGTVQGALAPAPKPRRARKKRSIARARIHTARQCAKPPRKGDLHRLSLHHSAPNYKELGPMGKKPQWEAWRGQQWPSASSSARGWQAKGGGKDGWHQKGGGKEWNSGWTQDGTEAWFPSYEMMDIAPARQNPDRKPGNAEVAEGGGTATGELMHHIQKLVNAVRKSDGRLRKSEKEKEEASAKWERFQEGLKQSYVRERNKYHEKLKKIKEENQECQETKLKALAAIQDLFVNGPKEQKEDDEPAAAVTAEWENLINQEDDPMEGLPGVLAAALQTGGKAKEKARRQMMEILGIRPNKTEKFETPPRRRTVARSVRPPSSKTTEKPASSGTAEEAATYGGPAANDDPYLTSPNNLAPSAETPLERLRPRASGARMNIKMQGRAPSQPRVTKATLSEKLEAKRKEADGVDAINEISDTDEDMAIGNLHKSHREGNVCPRFAESTVLWRLLEEKPSEHEGAVQYGTDDATSRLVIRPPMPMKGADISQSHVPFWARLHAAMPILASGIAAATSESKFDHDAIRLLQQAATAVDLLDDVEGWQCYFWHKRWQFLHGCAEVCIACQITMLLIATLSLLHGLGRAVKQKHSKTHINGACARPRNYFCVLVAFSICATGTAVPGQPPDQTWRTPSNLELWTSGQATMEEQMQQAYQHVIDTTSLERVSREAPSPNFEVEVDEDAIGEAWFEDQRPTTHISVWVAAPFYIAESLDVAMNFPLTYARFEDMIRSELRHIPEHLSKLTPTTPQLDDDFASYIACPEWAELAGKVCIVIDCLSIGGPAFAAYFEGPLTKRNVLAQVPADDISQLEVFLYGQFNPLGDEDRREALMGGVAKVLQRGQVCDWATTELTTRLREPGMWRPDTDHPHPASGYHVVYQSVDDQVISECEVPDPGGHEQRGSDALEITEDCWSLMSGEPPEHLSHGGKIVLAPIAIMSKADFIREEVTVIFLDLRQLTFFPQWMSIRGPPTLDPGAYLEDIQFPQLPGWEVVVTGGEPINADSKITVRDGEVITFHLQKLEADDSDEEMQSNGGEDEDSDSDPDSDSDSSGCSFDSSRLPGLDPPPPNDGRPRGPPPPQPLDRSRSPRRTAATESTIDDDGCKLRLADYVPARTFDLTQQTMPFPHNFQQLWAMMAPWPETWLKYSLQEIQLHPIAKQAVKEATDWCTIMSQWTEGSWDFHLFTDGSAKPERGHSGYSVVVLLRIGAALALVGLVGEQLVGNPTTTWSLLDGSALEAEQAAVAVALLWAIQMRSMIPALTCTVHFDCLSAGLGASGKWQPVGEMGAPTRHLDLLAQSLPGLSIQYQHVKGHEGNAWNELADGVAKALSLGGCIAAPPPDAAIRAFLEADLSWAGISCSAAANGSLPIEQGMFTVGEPSFRPFQLTESQLIPTIDPPGDVAIAQPSQFRLRACSVNVQGLAGHHKYVEEQLDHMGVNIAFMQETKGHESQCCSKLYYRLETEACRHFGVAIWFHRQLGAWTHNETPVTVQEEDVEVLHHGPRLLAIVVRHGEGKFGFISGHCPDGGKTEGREEFLRTFENLLLRLKHVKLLLCGVDLNGRIPTDHRSVSGSLECGEPDANGRRCVDILDAAGVWVPATFETLHRGDPHTYCRPTGIETRIDYLFVGGTATVNGACSQVRRDFDNGSPNEDHRLSLLTLEGDLGGGKGRRRLWRPTFDSDKLATTEGQSLIAEACKSFQHPDWATHPDEHCQMIQDHIIGCLQKHFAKQSAGPRASYIPDEVWRMREAKNSFKRLTSKRRALWRNLKAIAFNDWRGSTKGNLNAILHKQGLLYELAAAAIGCVTRRIKRTIASAKDGFLQRVASEGHQGVTAILQRARKAGIGGRSKRPVGRPLPKLVDPESGLQTASAEDRDKVWLHFFGEQERGEVITTKSFLKETACWTYDEVNEWSWDLLPTSLDIERVFRCTPKGKAAGLDGIPSDLLSQCAADMTQLVQPLYLKALVCGRQPIQWRGGCLYEAYKNAGPMSDTASHRSLYISSFLGKSLHKVLRGKIQNQVQSFLHPLHCGSKQGVPILFPSLFIAEHLRRCKQMRKCSAVLFVDCRAAYYRLIRELAVGDIRHDRTIEALFAKFNLDGEDIRELQELISTGGMLYEAEIPEQIRAAVRDFHLHTWAVTRFTSGERLCTSRAGSRPGASWADTIFAFIYAKILYKVHELLEGEGLNFHLPCDNSSGPFSTVLQDEPQEAWDTTWADDTAWAVEGDTAEQLLERTQRLSSIVVSLFRSHGLAPNLKRDKTSIILRLVGAGARKVRHKYFSSGKAELYLEDLQESIPVVRYYRHLGAIIDGDMKLHQERRHRIALASSAYDSAKDLLLQNRDLQIQTRASIFQSAVVATYFNLPLWIANGSEWTKMSDAFSRLVRRLLSREIEGPELFKVPTPLAHWATGVWPLAFFARRSRISALISMAKAAPPVLWAAVQNESSWKVQMCEDLRWLAEGDEPNWPQVSAAGWPHWCQVMRDSPDRLRRKARKRNQEDFEIYKSREALSVLLWTMYRMIATGNEEKSTRSHRCFMCSKDFKSKAGLGAHFYKTHGRWASYRQCVTGTFCHACGMEYWSTGRLEDHLRTSITCTNFLLKNGYAVEEISAGYGSRKRQQKEAEQFTPAPPQRHIERQENHSDHVWSRWQKEFYAEVCAVLHESHDCSEQLVFHRVQDLLRHYPLYESEIRETFELVVQEANEHQSDPEIRPWTAEQLASNIAAVSRTLDVFSEGVDHATQVTETILSRTSFMHVEAGYDWATQIANFSRDHGTPSNLLFSLEVGWEALWPPARGELLDIAVVVDPLKMLPQFRRPLVAVDCGQALALSVLLLSWVIGRSSHSWCASAGLVGLALAAFLVTPVRKLVTTNLPSFVDVRCRRRSKSVVAPMPFKPHAAADVVLLLFFSRPCAAIEMLLKAARDGDLEVLKSWNFAEIAARLCGPSRHLATKTRYAIYRLL</sequence>
<keyword evidence="2" id="KW-0175">Coiled coil</keyword>
<dbReference type="OrthoDB" id="427030at2759"/>
<feature type="domain" description="C2H2-type" evidence="4">
    <location>
        <begin position="2526"/>
        <end position="2549"/>
    </location>
</feature>
<feature type="coiled-coil region" evidence="2">
    <location>
        <begin position="171"/>
        <end position="234"/>
    </location>
</feature>
<feature type="region of interest" description="Disordered" evidence="3">
    <location>
        <begin position="1"/>
        <end position="31"/>
    </location>
</feature>
<dbReference type="Gene3D" id="3.30.420.10">
    <property type="entry name" value="Ribonuclease H-like superfamily/Ribonuclease H"/>
    <property type="match status" value="1"/>
</dbReference>
<organism evidence="5 6">
    <name type="scientific">Symbiodinium microadriaticum</name>
    <name type="common">Dinoflagellate</name>
    <name type="synonym">Zooxanthella microadriatica</name>
    <dbReference type="NCBI Taxonomy" id="2951"/>
    <lineage>
        <taxon>Eukaryota</taxon>
        <taxon>Sar</taxon>
        <taxon>Alveolata</taxon>
        <taxon>Dinophyceae</taxon>
        <taxon>Suessiales</taxon>
        <taxon>Symbiodiniaceae</taxon>
        <taxon>Symbiodinium</taxon>
    </lineage>
</organism>
<dbReference type="PROSITE" id="PS50157">
    <property type="entry name" value="ZINC_FINGER_C2H2_2"/>
    <property type="match status" value="1"/>
</dbReference>
<keyword evidence="1" id="KW-0862">Zinc</keyword>
<dbReference type="EMBL" id="LSRX01000025">
    <property type="protein sequence ID" value="OLQ13653.1"/>
    <property type="molecule type" value="Genomic_DNA"/>
</dbReference>
<feature type="region of interest" description="Disordered" evidence="3">
    <location>
        <begin position="1843"/>
        <end position="1866"/>
    </location>
</feature>
<accession>A0A1Q9F1X2</accession>
<dbReference type="GO" id="GO:0003676">
    <property type="term" value="F:nucleic acid binding"/>
    <property type="evidence" value="ECO:0007669"/>
    <property type="project" value="InterPro"/>
</dbReference>
<feature type="compositionally biased region" description="Low complexity" evidence="3">
    <location>
        <begin position="1050"/>
        <end position="1063"/>
    </location>
</feature>
<reference evidence="5 6" key="1">
    <citation type="submission" date="2016-02" db="EMBL/GenBank/DDBJ databases">
        <title>Genome analysis of coral dinoflagellate symbionts highlights evolutionary adaptations to a symbiotic lifestyle.</title>
        <authorList>
            <person name="Aranda M."/>
            <person name="Li Y."/>
            <person name="Liew Y.J."/>
            <person name="Baumgarten S."/>
            <person name="Simakov O."/>
            <person name="Wilson M."/>
            <person name="Piel J."/>
            <person name="Ashoor H."/>
            <person name="Bougouffa S."/>
            <person name="Bajic V.B."/>
            <person name="Ryu T."/>
            <person name="Ravasi T."/>
            <person name="Bayer T."/>
            <person name="Micklem G."/>
            <person name="Kim H."/>
            <person name="Bhak J."/>
            <person name="Lajeunesse T.C."/>
            <person name="Voolstra C.R."/>
        </authorList>
    </citation>
    <scope>NUCLEOTIDE SEQUENCE [LARGE SCALE GENOMIC DNA]</scope>
    <source>
        <strain evidence="5 6">CCMP2467</strain>
    </source>
</reference>
<feature type="compositionally biased region" description="Polar residues" evidence="3">
    <location>
        <begin position="82"/>
        <end position="91"/>
    </location>
</feature>
<evidence type="ECO:0000313" key="5">
    <source>
        <dbReference type="EMBL" id="OLQ13653.1"/>
    </source>
</evidence>
<feature type="compositionally biased region" description="Basic residues" evidence="3">
    <location>
        <begin position="21"/>
        <end position="31"/>
    </location>
</feature>
<evidence type="ECO:0000313" key="6">
    <source>
        <dbReference type="Proteomes" id="UP000186817"/>
    </source>
</evidence>
<evidence type="ECO:0000256" key="3">
    <source>
        <dbReference type="SAM" id="MobiDB-lite"/>
    </source>
</evidence>
<keyword evidence="1" id="KW-0479">Metal-binding</keyword>
<name>A0A1Q9F1X2_SYMMI</name>